<reference evidence="1 2" key="1">
    <citation type="submission" date="2020-08" db="EMBL/GenBank/DDBJ databases">
        <title>Genomic Encyclopedia of Type Strains, Phase IV (KMG-IV): sequencing the most valuable type-strain genomes for metagenomic binning, comparative biology and taxonomic classification.</title>
        <authorList>
            <person name="Goeker M."/>
        </authorList>
    </citation>
    <scope>NUCLEOTIDE SEQUENCE [LARGE SCALE GENOMIC DNA]</scope>
    <source>
        <strain evidence="1 2">DSM 44197</strain>
    </source>
</reference>
<dbReference type="InterPro" id="IPR029046">
    <property type="entry name" value="LolA/LolB/LppX"/>
</dbReference>
<dbReference type="Gene3D" id="2.50.20.20">
    <property type="match status" value="1"/>
</dbReference>
<evidence type="ECO:0000313" key="2">
    <source>
        <dbReference type="Proteomes" id="UP000572680"/>
    </source>
</evidence>
<organism evidence="1 2">
    <name type="scientific">Actinomadura namibiensis</name>
    <dbReference type="NCBI Taxonomy" id="182080"/>
    <lineage>
        <taxon>Bacteria</taxon>
        <taxon>Bacillati</taxon>
        <taxon>Actinomycetota</taxon>
        <taxon>Actinomycetes</taxon>
        <taxon>Streptosporangiales</taxon>
        <taxon>Thermomonosporaceae</taxon>
        <taxon>Actinomadura</taxon>
    </lineage>
</organism>
<sequence length="281" mass="30157">MIRRFAAGTAVATGLTLALTGCLGEAKNTAGEAGENIRLTAAQVLGKTADKTAQTDTFKAEVTVDGKLTQGSMNMKMTMETRLRPEVAMRMVTAPTSVAGQTVPGMEMRLVGDAMYMKMPQMAARNGGKPWARISLDAVGQAAGGVNYRQLLDQAKQQSPADQVKMFTTSKDVQQVGAETVDGVRTTHYKGTFNPQEALTKLDPQSRQAMERTYAQLGTTAIPFDLWVGDDSLPRKMTMSMQTAMGTMSTTALYRDYGKPIQVAVPPASEVGDMKMPSLGN</sequence>
<evidence type="ECO:0000313" key="1">
    <source>
        <dbReference type="EMBL" id="MBA8957747.1"/>
    </source>
</evidence>
<evidence type="ECO:0008006" key="3">
    <source>
        <dbReference type="Google" id="ProtNLM"/>
    </source>
</evidence>
<dbReference type="Proteomes" id="UP000572680">
    <property type="component" value="Unassembled WGS sequence"/>
</dbReference>
<name>A0A7W3QSL6_ACTNM</name>
<dbReference type="PROSITE" id="PS51257">
    <property type="entry name" value="PROKAR_LIPOPROTEIN"/>
    <property type="match status" value="1"/>
</dbReference>
<dbReference type="SUPFAM" id="SSF89392">
    <property type="entry name" value="Prokaryotic lipoproteins and lipoprotein localization factors"/>
    <property type="match status" value="1"/>
</dbReference>
<dbReference type="EMBL" id="JACJIA010000030">
    <property type="protein sequence ID" value="MBA8957747.1"/>
    <property type="molecule type" value="Genomic_DNA"/>
</dbReference>
<accession>A0A7W3QSL6</accession>
<comment type="caution">
    <text evidence="1">The sequence shown here is derived from an EMBL/GenBank/DDBJ whole genome shotgun (WGS) entry which is preliminary data.</text>
</comment>
<proteinExistence type="predicted"/>
<dbReference type="AlphaFoldDB" id="A0A7W3QSL6"/>
<dbReference type="RefSeq" id="WP_182849542.1">
    <property type="nucleotide sequence ID" value="NZ_BAAALP010000102.1"/>
</dbReference>
<keyword evidence="2" id="KW-1185">Reference proteome</keyword>
<protein>
    <recommendedName>
        <fullName evidence="3">Lipoprotein</fullName>
    </recommendedName>
</protein>
<gene>
    <name evidence="1" type="ORF">HNR61_009446</name>
</gene>